<keyword evidence="12" id="KW-1185">Reference proteome</keyword>
<evidence type="ECO:0000256" key="3">
    <source>
        <dbReference type="ARBA" id="ARBA00022448"/>
    </source>
</evidence>
<dbReference type="SMART" id="SM00382">
    <property type="entry name" value="AAA"/>
    <property type="match status" value="1"/>
</dbReference>
<comment type="similarity">
    <text evidence="2">Belongs to the ABC transporter superfamily.</text>
</comment>
<protein>
    <submittedName>
        <fullName evidence="11">ABC transporter ATP-binding protein</fullName>
    </submittedName>
</protein>
<dbReference type="FunFam" id="3.40.50.300:FF:000016">
    <property type="entry name" value="Oligopeptide ABC transporter ATP-binding component"/>
    <property type="match status" value="1"/>
</dbReference>
<keyword evidence="7 11" id="KW-0067">ATP-binding</keyword>
<dbReference type="InterPro" id="IPR027417">
    <property type="entry name" value="P-loop_NTPase"/>
</dbReference>
<feature type="domain" description="ABC transporter" evidence="10">
    <location>
        <begin position="4"/>
        <end position="252"/>
    </location>
</feature>
<evidence type="ECO:0000256" key="4">
    <source>
        <dbReference type="ARBA" id="ARBA00022475"/>
    </source>
</evidence>
<gene>
    <name evidence="11" type="ORF">D9X91_12390</name>
</gene>
<comment type="caution">
    <text evidence="11">The sequence shown here is derived from an EMBL/GenBank/DDBJ whole genome shotgun (WGS) entry which is preliminary data.</text>
</comment>
<evidence type="ECO:0000256" key="9">
    <source>
        <dbReference type="ARBA" id="ARBA00023136"/>
    </source>
</evidence>
<keyword evidence="8" id="KW-1278">Translocase</keyword>
<comment type="subcellular location">
    <subcellularLocation>
        <location evidence="1">Cell membrane</location>
        <topology evidence="1">Peripheral membrane protein</topology>
    </subcellularLocation>
</comment>
<dbReference type="Gene3D" id="3.40.50.300">
    <property type="entry name" value="P-loop containing nucleotide triphosphate hydrolases"/>
    <property type="match status" value="1"/>
</dbReference>
<accession>A0A3L7JVA9</accession>
<dbReference type="InterPro" id="IPR003439">
    <property type="entry name" value="ABC_transporter-like_ATP-bd"/>
</dbReference>
<dbReference type="GO" id="GO:0015833">
    <property type="term" value="P:peptide transport"/>
    <property type="evidence" value="ECO:0007669"/>
    <property type="project" value="InterPro"/>
</dbReference>
<dbReference type="AlphaFoldDB" id="A0A3L7JVA9"/>
<evidence type="ECO:0000256" key="1">
    <source>
        <dbReference type="ARBA" id="ARBA00004202"/>
    </source>
</evidence>
<dbReference type="InterPro" id="IPR017871">
    <property type="entry name" value="ABC_transporter-like_CS"/>
</dbReference>
<dbReference type="RefSeq" id="WP_121680950.1">
    <property type="nucleotide sequence ID" value="NZ_RCVZ01000008.1"/>
</dbReference>
<dbReference type="PROSITE" id="PS50893">
    <property type="entry name" value="ABC_TRANSPORTER_2"/>
    <property type="match status" value="1"/>
</dbReference>
<evidence type="ECO:0000256" key="7">
    <source>
        <dbReference type="ARBA" id="ARBA00022840"/>
    </source>
</evidence>
<dbReference type="CDD" id="cd03257">
    <property type="entry name" value="ABC_NikE_OppD_transporters"/>
    <property type="match status" value="1"/>
</dbReference>
<evidence type="ECO:0000256" key="5">
    <source>
        <dbReference type="ARBA" id="ARBA00022519"/>
    </source>
</evidence>
<dbReference type="NCBIfam" id="TIGR01727">
    <property type="entry name" value="oligo_HPY"/>
    <property type="match status" value="1"/>
</dbReference>
<dbReference type="OrthoDB" id="47989at2"/>
<reference evidence="11 12" key="1">
    <citation type="submission" date="2018-10" db="EMBL/GenBank/DDBJ databases">
        <title>Falsibacillus sp. genome draft.</title>
        <authorList>
            <person name="Shi S."/>
        </authorList>
    </citation>
    <scope>NUCLEOTIDE SEQUENCE [LARGE SCALE GENOMIC DNA]</scope>
    <source>
        <strain evidence="11 12">GY 10110</strain>
    </source>
</reference>
<evidence type="ECO:0000256" key="8">
    <source>
        <dbReference type="ARBA" id="ARBA00022967"/>
    </source>
</evidence>
<dbReference type="InterPro" id="IPR050388">
    <property type="entry name" value="ABC_Ni/Peptide_Import"/>
</dbReference>
<organism evidence="11 12">
    <name type="scientific">Falsibacillus albus</name>
    <dbReference type="NCBI Taxonomy" id="2478915"/>
    <lineage>
        <taxon>Bacteria</taxon>
        <taxon>Bacillati</taxon>
        <taxon>Bacillota</taxon>
        <taxon>Bacilli</taxon>
        <taxon>Bacillales</taxon>
        <taxon>Bacillaceae</taxon>
        <taxon>Falsibacillus</taxon>
    </lineage>
</organism>
<evidence type="ECO:0000256" key="6">
    <source>
        <dbReference type="ARBA" id="ARBA00022741"/>
    </source>
</evidence>
<evidence type="ECO:0000313" key="11">
    <source>
        <dbReference type="EMBL" id="RLQ94787.1"/>
    </source>
</evidence>
<dbReference type="GO" id="GO:0005886">
    <property type="term" value="C:plasma membrane"/>
    <property type="evidence" value="ECO:0007669"/>
    <property type="project" value="UniProtKB-SubCell"/>
</dbReference>
<dbReference type="Pfam" id="PF08352">
    <property type="entry name" value="oligo_HPY"/>
    <property type="match status" value="1"/>
</dbReference>
<dbReference type="GO" id="GO:0016887">
    <property type="term" value="F:ATP hydrolysis activity"/>
    <property type="evidence" value="ECO:0007669"/>
    <property type="project" value="InterPro"/>
</dbReference>
<dbReference type="InterPro" id="IPR003593">
    <property type="entry name" value="AAA+_ATPase"/>
</dbReference>
<dbReference type="PROSITE" id="PS00211">
    <property type="entry name" value="ABC_TRANSPORTER_1"/>
    <property type="match status" value="1"/>
</dbReference>
<keyword evidence="5" id="KW-0997">Cell inner membrane</keyword>
<dbReference type="Proteomes" id="UP000276770">
    <property type="component" value="Unassembled WGS sequence"/>
</dbReference>
<keyword evidence="9" id="KW-0472">Membrane</keyword>
<dbReference type="PANTHER" id="PTHR43297">
    <property type="entry name" value="OLIGOPEPTIDE TRANSPORT ATP-BINDING PROTEIN APPD"/>
    <property type="match status" value="1"/>
</dbReference>
<dbReference type="GO" id="GO:0005524">
    <property type="term" value="F:ATP binding"/>
    <property type="evidence" value="ECO:0007669"/>
    <property type="project" value="UniProtKB-KW"/>
</dbReference>
<dbReference type="SUPFAM" id="SSF52540">
    <property type="entry name" value="P-loop containing nucleoside triphosphate hydrolases"/>
    <property type="match status" value="1"/>
</dbReference>
<keyword evidence="3" id="KW-0813">Transport</keyword>
<evidence type="ECO:0000256" key="2">
    <source>
        <dbReference type="ARBA" id="ARBA00005417"/>
    </source>
</evidence>
<evidence type="ECO:0000259" key="10">
    <source>
        <dbReference type="PROSITE" id="PS50893"/>
    </source>
</evidence>
<evidence type="ECO:0000313" key="12">
    <source>
        <dbReference type="Proteomes" id="UP000276770"/>
    </source>
</evidence>
<dbReference type="EMBL" id="RCVZ01000008">
    <property type="protein sequence ID" value="RLQ94787.1"/>
    <property type="molecule type" value="Genomic_DNA"/>
</dbReference>
<dbReference type="PANTHER" id="PTHR43297:SF14">
    <property type="entry name" value="ATPASE AAA-TYPE CORE DOMAIN-CONTAINING PROTEIN"/>
    <property type="match status" value="1"/>
</dbReference>
<keyword evidence="6" id="KW-0547">Nucleotide-binding</keyword>
<keyword evidence="4" id="KW-1003">Cell membrane</keyword>
<proteinExistence type="inferred from homology"/>
<dbReference type="InterPro" id="IPR013563">
    <property type="entry name" value="Oligopep_ABC_C"/>
</dbReference>
<name>A0A3L7JVA9_9BACI</name>
<sequence>MSLLEVQDLTTQFQTKKGVVTAVDGVSFELEEGEAIGLVGESGCGKTTTALSITRLLPDNGRVIGGSVRMDGKDLLSLSENQMRRHRWNDIAIAFQGAMNALNPVMKVGDQVIESIMYHHGKSYAAARKRTKELFELVEIDPKRIDQYPHEFSGGMKQRAMIAMSLACDPKILIGDEPTTALDVMVQAQILDLLERLRKELKMAMILITHDLSVMSDTCDKAAVMYGGKIVEIGSVQQIIENGTHPYTKKLISSFPNMKGKRVLPESIPGTPPDLSEPPSGCYFHDRCAFAEERCRSAIPKLEMVGAGHFAACHRKEELA</sequence>
<dbReference type="Pfam" id="PF00005">
    <property type="entry name" value="ABC_tran"/>
    <property type="match status" value="1"/>
</dbReference>